<name>A0A803PKE6_CANSA</name>
<dbReference type="AlphaFoldDB" id="A0A803PKE6"/>
<protein>
    <submittedName>
        <fullName evidence="1">Uncharacterized protein</fullName>
    </submittedName>
</protein>
<evidence type="ECO:0000313" key="2">
    <source>
        <dbReference type="Proteomes" id="UP000596661"/>
    </source>
</evidence>
<organism evidence="1 2">
    <name type="scientific">Cannabis sativa</name>
    <name type="common">Hemp</name>
    <name type="synonym">Marijuana</name>
    <dbReference type="NCBI Taxonomy" id="3483"/>
    <lineage>
        <taxon>Eukaryota</taxon>
        <taxon>Viridiplantae</taxon>
        <taxon>Streptophyta</taxon>
        <taxon>Embryophyta</taxon>
        <taxon>Tracheophyta</taxon>
        <taxon>Spermatophyta</taxon>
        <taxon>Magnoliopsida</taxon>
        <taxon>eudicotyledons</taxon>
        <taxon>Gunneridae</taxon>
        <taxon>Pentapetalae</taxon>
        <taxon>rosids</taxon>
        <taxon>fabids</taxon>
        <taxon>Rosales</taxon>
        <taxon>Cannabaceae</taxon>
        <taxon>Cannabis</taxon>
    </lineage>
</organism>
<reference evidence="1" key="2">
    <citation type="submission" date="2021-03" db="UniProtKB">
        <authorList>
            <consortium name="EnsemblPlants"/>
        </authorList>
    </citation>
    <scope>IDENTIFICATION</scope>
</reference>
<dbReference type="EMBL" id="UZAU01000409">
    <property type="status" value="NOT_ANNOTATED_CDS"/>
    <property type="molecule type" value="Genomic_DNA"/>
</dbReference>
<proteinExistence type="predicted"/>
<dbReference type="Proteomes" id="UP000596661">
    <property type="component" value="Chromosome 5"/>
</dbReference>
<reference evidence="1" key="1">
    <citation type="submission" date="2018-11" db="EMBL/GenBank/DDBJ databases">
        <authorList>
            <person name="Grassa J C."/>
        </authorList>
    </citation>
    <scope>NUCLEOTIDE SEQUENCE [LARGE SCALE GENOMIC DNA]</scope>
</reference>
<dbReference type="Gramene" id="evm.model.05.120">
    <property type="protein sequence ID" value="cds.evm.model.05.120"/>
    <property type="gene ID" value="evm.TU.05.120"/>
</dbReference>
<keyword evidence="2" id="KW-1185">Reference proteome</keyword>
<dbReference type="EnsemblPlants" id="evm.model.05.120">
    <property type="protein sequence ID" value="cds.evm.model.05.120"/>
    <property type="gene ID" value="evm.TU.05.120"/>
</dbReference>
<evidence type="ECO:0000313" key="1">
    <source>
        <dbReference type="EnsemblPlants" id="cds.evm.model.05.120"/>
    </source>
</evidence>
<accession>A0A803PKE6</accession>
<sequence length="98" mass="10723">MATRWEEKVPRNPGGEGVTYFKLDHSASLAEDFGDGVTYLKTDASVVKNFASLAVVEHLKEEVGLCWSATDFSIVSSVLEGELLAIRLALSKAHERNL</sequence>